<organism evidence="2 3">
    <name type="scientific">Ophiocordyceps polyrhachis-furcata BCC 54312</name>
    <dbReference type="NCBI Taxonomy" id="1330021"/>
    <lineage>
        <taxon>Eukaryota</taxon>
        <taxon>Fungi</taxon>
        <taxon>Dikarya</taxon>
        <taxon>Ascomycota</taxon>
        <taxon>Pezizomycotina</taxon>
        <taxon>Sordariomycetes</taxon>
        <taxon>Hypocreomycetidae</taxon>
        <taxon>Hypocreales</taxon>
        <taxon>Ophiocordycipitaceae</taxon>
        <taxon>Ophiocordyceps</taxon>
    </lineage>
</organism>
<dbReference type="EMBL" id="LKCN02000005">
    <property type="protein sequence ID" value="RCI13801.1"/>
    <property type="molecule type" value="Genomic_DNA"/>
</dbReference>
<sequence length="347" mass="36800">MHTSRDRLLSLLLTLAVFFLSFAAAAPQKNGNRQINGGGNGGQSKRDRAIANVPEGISQANDGSTILDTTQQINGLPIRYRISAPAQFFTQNSGVQGAQATPGSTGQMGINVLLHGDGGQSFFDFPNQGVRNNIMGVAVLSPDSGMRWGGADQRNQPRPDGPAHSQAVADLITKVMPQMVAFDNKQVHFTGVSGGSLLLTGSFMPAHMDKFPNSKVLAGCAAMAPQVQFTPQAQQAMASTRLHFQSTVNELESLQTTIPQSITAYKQVVTNAGLNDQQLGALQTANNSPKGGHCAFDEKNFISGVQLMADSFGNIMLDGGNGQLGKFGDVRQSVVGANLQFGQERRQ</sequence>
<evidence type="ECO:0000256" key="1">
    <source>
        <dbReference type="SAM" id="SignalP"/>
    </source>
</evidence>
<evidence type="ECO:0000313" key="2">
    <source>
        <dbReference type="EMBL" id="RCI13801.1"/>
    </source>
</evidence>
<feature type="chain" id="PRO_5016696076" evidence="1">
    <location>
        <begin position="26"/>
        <end position="347"/>
    </location>
</feature>
<name>A0A367LHB4_9HYPO</name>
<dbReference type="InterPro" id="IPR029058">
    <property type="entry name" value="AB_hydrolase_fold"/>
</dbReference>
<dbReference type="AlphaFoldDB" id="A0A367LHB4"/>
<comment type="caution">
    <text evidence="2">The sequence shown here is derived from an EMBL/GenBank/DDBJ whole genome shotgun (WGS) entry which is preliminary data.</text>
</comment>
<feature type="signal peptide" evidence="1">
    <location>
        <begin position="1"/>
        <end position="25"/>
    </location>
</feature>
<keyword evidence="1" id="KW-0732">Signal</keyword>
<dbReference type="OrthoDB" id="4540290at2759"/>
<gene>
    <name evidence="2" type="ORF">L249_8020</name>
</gene>
<dbReference type="SUPFAM" id="SSF53474">
    <property type="entry name" value="alpha/beta-Hydrolases"/>
    <property type="match status" value="1"/>
</dbReference>
<evidence type="ECO:0000313" key="3">
    <source>
        <dbReference type="Proteomes" id="UP000253664"/>
    </source>
</evidence>
<accession>A0A367LHB4</accession>
<proteinExistence type="predicted"/>
<reference evidence="2 3" key="1">
    <citation type="journal article" date="2015" name="BMC Genomics">
        <title>Insights from the genome of Ophiocordyceps polyrhachis-furcata to pathogenicity and host specificity in insect fungi.</title>
        <authorList>
            <person name="Wichadakul D."/>
            <person name="Kobmoo N."/>
            <person name="Ingsriswang S."/>
            <person name="Tangphatsornruang S."/>
            <person name="Chantasingh D."/>
            <person name="Luangsa-ard J.J."/>
            <person name="Eurwilaichitr L."/>
        </authorList>
    </citation>
    <scope>NUCLEOTIDE SEQUENCE [LARGE SCALE GENOMIC DNA]</scope>
    <source>
        <strain evidence="2 3">BCC 54312</strain>
    </source>
</reference>
<protein>
    <submittedName>
        <fullName evidence="2">Uncharacterized protein</fullName>
    </submittedName>
</protein>
<keyword evidence="3" id="KW-1185">Reference proteome</keyword>
<dbReference type="Proteomes" id="UP000253664">
    <property type="component" value="Unassembled WGS sequence"/>
</dbReference>